<keyword evidence="3" id="KW-1185">Reference proteome</keyword>
<dbReference type="Proteomes" id="UP000572680">
    <property type="component" value="Unassembled WGS sequence"/>
</dbReference>
<evidence type="ECO:0000313" key="3">
    <source>
        <dbReference type="Proteomes" id="UP000572680"/>
    </source>
</evidence>
<evidence type="ECO:0000313" key="2">
    <source>
        <dbReference type="EMBL" id="MBA8953763.1"/>
    </source>
</evidence>
<dbReference type="RefSeq" id="WP_182845916.1">
    <property type="nucleotide sequence ID" value="NZ_BAAALP010000109.1"/>
</dbReference>
<feature type="region of interest" description="Disordered" evidence="1">
    <location>
        <begin position="1"/>
        <end position="23"/>
    </location>
</feature>
<dbReference type="AlphaFoldDB" id="A0A7W3LT05"/>
<protein>
    <submittedName>
        <fullName evidence="2">Phenylacetate-CoA ligase</fullName>
        <ecNumber evidence="2">6.2.1.30</ecNumber>
    </submittedName>
</protein>
<accession>A0A7W3LT05</accession>
<gene>
    <name evidence="2" type="ORF">HNR61_005416</name>
</gene>
<dbReference type="EC" id="6.2.1.30" evidence="2"/>
<dbReference type="InterPro" id="IPR042099">
    <property type="entry name" value="ANL_N_sf"/>
</dbReference>
<keyword evidence="2" id="KW-0436">Ligase</keyword>
<evidence type="ECO:0000256" key="1">
    <source>
        <dbReference type="SAM" id="MobiDB-lite"/>
    </source>
</evidence>
<comment type="caution">
    <text evidence="2">The sequence shown here is derived from an EMBL/GenBank/DDBJ whole genome shotgun (WGS) entry which is preliminary data.</text>
</comment>
<dbReference type="GO" id="GO:0047475">
    <property type="term" value="F:phenylacetate-CoA ligase activity"/>
    <property type="evidence" value="ECO:0007669"/>
    <property type="project" value="UniProtKB-EC"/>
</dbReference>
<proteinExistence type="predicted"/>
<dbReference type="SUPFAM" id="SSF56801">
    <property type="entry name" value="Acetyl-CoA synthetase-like"/>
    <property type="match status" value="1"/>
</dbReference>
<dbReference type="PANTHER" id="PTHR43845">
    <property type="entry name" value="BLR5969 PROTEIN"/>
    <property type="match status" value="1"/>
</dbReference>
<sequence length="530" mass="56974">MTLTTMPAAAGHPAHPNGAANGADRAAARALAERLIPEGELRPRSVDEVAALPPFADKLERCGRMAGVPYCAAPHHLQDALVLRRLQQVVNIALLNPLWRERLHYFGVTEAPAGYSEWERIPLSDKTVQRDMFMGARAGMVVPIDQGGFEVVASGGTSDGMPLEIVYSLRELRDTYRIAGAFMGAYQLGRYLRGTDPRWLFTTLADYQMWSSGTMVGGVLAHVPGVNYIGAGPVTAPVLEHMFSYPGPKALMGITAGIALLAELGADMPAHARESFRVAMYGSGLLPQRKRAELRAVYPNVSVLSYFAATQAECVGLQLDHTSPELAVVPGLHLVEIVDENGRAVAEGEEGELVVTRLHANEAPLLRLKLGDRVVRRSPLDGPGLRTGRFEFAGRTGDVLHLGDSQYSAVLACGALRAELLAASGVDLDHVAHDVQFVNHREGRALSLLVAVDDADHLAGAVEAALGAAGARGLFARALPRALSLFNDREATPESVERSGYDFRLAFVPRDSAEIERTAVGKVPLVRDRT</sequence>
<organism evidence="2 3">
    <name type="scientific">Actinomadura namibiensis</name>
    <dbReference type="NCBI Taxonomy" id="182080"/>
    <lineage>
        <taxon>Bacteria</taxon>
        <taxon>Bacillati</taxon>
        <taxon>Actinomycetota</taxon>
        <taxon>Actinomycetes</taxon>
        <taxon>Streptosporangiales</taxon>
        <taxon>Thermomonosporaceae</taxon>
        <taxon>Actinomadura</taxon>
    </lineage>
</organism>
<name>A0A7W3LT05_ACTNM</name>
<dbReference type="Gene3D" id="3.40.50.12780">
    <property type="entry name" value="N-terminal domain of ligase-like"/>
    <property type="match status" value="1"/>
</dbReference>
<reference evidence="2 3" key="1">
    <citation type="submission" date="2020-08" db="EMBL/GenBank/DDBJ databases">
        <title>Genomic Encyclopedia of Type Strains, Phase IV (KMG-IV): sequencing the most valuable type-strain genomes for metagenomic binning, comparative biology and taxonomic classification.</title>
        <authorList>
            <person name="Goeker M."/>
        </authorList>
    </citation>
    <scope>NUCLEOTIDE SEQUENCE [LARGE SCALE GENOMIC DNA]</scope>
    <source>
        <strain evidence="2 3">DSM 44197</strain>
    </source>
</reference>
<feature type="compositionally biased region" description="Low complexity" evidence="1">
    <location>
        <begin position="7"/>
        <end position="23"/>
    </location>
</feature>
<dbReference type="EMBL" id="JACJIA010000007">
    <property type="protein sequence ID" value="MBA8953763.1"/>
    <property type="molecule type" value="Genomic_DNA"/>
</dbReference>
<dbReference type="PANTHER" id="PTHR43845:SF1">
    <property type="entry name" value="BLR5969 PROTEIN"/>
    <property type="match status" value="1"/>
</dbReference>